<accession>A0A0A9ACI1</accession>
<sequence length="24" mass="2785">MRFSFSRWNAGLMILLCLAHFSPS</sequence>
<evidence type="ECO:0000313" key="1">
    <source>
        <dbReference type="EMBL" id="JAD49374.1"/>
    </source>
</evidence>
<organism evidence="1">
    <name type="scientific">Arundo donax</name>
    <name type="common">Giant reed</name>
    <name type="synonym">Donax arundinaceus</name>
    <dbReference type="NCBI Taxonomy" id="35708"/>
    <lineage>
        <taxon>Eukaryota</taxon>
        <taxon>Viridiplantae</taxon>
        <taxon>Streptophyta</taxon>
        <taxon>Embryophyta</taxon>
        <taxon>Tracheophyta</taxon>
        <taxon>Spermatophyta</taxon>
        <taxon>Magnoliopsida</taxon>
        <taxon>Liliopsida</taxon>
        <taxon>Poales</taxon>
        <taxon>Poaceae</taxon>
        <taxon>PACMAD clade</taxon>
        <taxon>Arundinoideae</taxon>
        <taxon>Arundineae</taxon>
        <taxon>Arundo</taxon>
    </lineage>
</organism>
<dbReference type="EMBL" id="GBRH01248521">
    <property type="protein sequence ID" value="JAD49374.1"/>
    <property type="molecule type" value="Transcribed_RNA"/>
</dbReference>
<reference evidence="1" key="2">
    <citation type="journal article" date="2015" name="Data Brief">
        <title>Shoot transcriptome of the giant reed, Arundo donax.</title>
        <authorList>
            <person name="Barrero R.A."/>
            <person name="Guerrero F.D."/>
            <person name="Moolhuijzen P."/>
            <person name="Goolsby J.A."/>
            <person name="Tidwell J."/>
            <person name="Bellgard S.E."/>
            <person name="Bellgard M.I."/>
        </authorList>
    </citation>
    <scope>NUCLEOTIDE SEQUENCE</scope>
    <source>
        <tissue evidence="1">Shoot tissue taken approximately 20 cm above the soil surface</tissue>
    </source>
</reference>
<protein>
    <submittedName>
        <fullName evidence="1">Cyp10</fullName>
    </submittedName>
</protein>
<proteinExistence type="predicted"/>
<dbReference type="AlphaFoldDB" id="A0A0A9ACI1"/>
<name>A0A0A9ACI1_ARUDO</name>
<reference evidence="1" key="1">
    <citation type="submission" date="2014-09" db="EMBL/GenBank/DDBJ databases">
        <authorList>
            <person name="Magalhaes I.L.F."/>
            <person name="Oliveira U."/>
            <person name="Santos F.R."/>
            <person name="Vidigal T.H.D.A."/>
            <person name="Brescovit A.D."/>
            <person name="Santos A.J."/>
        </authorList>
    </citation>
    <scope>NUCLEOTIDE SEQUENCE</scope>
    <source>
        <tissue evidence="1">Shoot tissue taken approximately 20 cm above the soil surface</tissue>
    </source>
</reference>